<dbReference type="AlphaFoldDB" id="A0AB34GSK9"/>
<sequence>MRREGLFNWGGGAPFVVSVMPTFLGGKQAPTGAAEAVPPGLAHRMSGCVWRVLGTECTGVRTQLRLSSMINSAQFQADCDLVPSGGSFSCLLSTDVVSLSGLPSSIPDSLASCTVKSSSPAGPRGS</sequence>
<dbReference type="Proteomes" id="UP001159641">
    <property type="component" value="Unassembled WGS sequence"/>
</dbReference>
<comment type="caution">
    <text evidence="1">The sequence shown here is derived from an EMBL/GenBank/DDBJ whole genome shotgun (WGS) entry which is preliminary data.</text>
</comment>
<organism evidence="1 2">
    <name type="scientific">Eschrichtius robustus</name>
    <name type="common">California gray whale</name>
    <name type="synonym">Eschrichtius gibbosus</name>
    <dbReference type="NCBI Taxonomy" id="9764"/>
    <lineage>
        <taxon>Eukaryota</taxon>
        <taxon>Metazoa</taxon>
        <taxon>Chordata</taxon>
        <taxon>Craniata</taxon>
        <taxon>Vertebrata</taxon>
        <taxon>Euteleostomi</taxon>
        <taxon>Mammalia</taxon>
        <taxon>Eutheria</taxon>
        <taxon>Laurasiatheria</taxon>
        <taxon>Artiodactyla</taxon>
        <taxon>Whippomorpha</taxon>
        <taxon>Cetacea</taxon>
        <taxon>Mysticeti</taxon>
        <taxon>Eschrichtiidae</taxon>
        <taxon>Eschrichtius</taxon>
    </lineage>
</organism>
<dbReference type="EMBL" id="JAIQCJ010002084">
    <property type="protein sequence ID" value="KAJ8783497.1"/>
    <property type="molecule type" value="Genomic_DNA"/>
</dbReference>
<accession>A0AB34GSK9</accession>
<reference evidence="1 2" key="1">
    <citation type="submission" date="2022-11" db="EMBL/GenBank/DDBJ databases">
        <title>Whole genome sequence of Eschrichtius robustus ER-17-0199.</title>
        <authorList>
            <person name="Bruniche-Olsen A."/>
            <person name="Black A.N."/>
            <person name="Fields C.J."/>
            <person name="Walden K."/>
            <person name="Dewoody J.A."/>
        </authorList>
    </citation>
    <scope>NUCLEOTIDE SEQUENCE [LARGE SCALE GENOMIC DNA]</scope>
    <source>
        <strain evidence="1">ER-17-0199</strain>
        <tissue evidence="1">Blubber</tissue>
    </source>
</reference>
<evidence type="ECO:0000313" key="2">
    <source>
        <dbReference type="Proteomes" id="UP001159641"/>
    </source>
</evidence>
<name>A0AB34GSK9_ESCRO</name>
<keyword evidence="2" id="KW-1185">Reference proteome</keyword>
<gene>
    <name evidence="1" type="ORF">J1605_009202</name>
</gene>
<evidence type="ECO:0000313" key="1">
    <source>
        <dbReference type="EMBL" id="KAJ8783497.1"/>
    </source>
</evidence>
<proteinExistence type="predicted"/>
<protein>
    <submittedName>
        <fullName evidence="1">Uncharacterized protein</fullName>
    </submittedName>
</protein>